<accession>A0ABY7JL98</accession>
<dbReference type="SUPFAM" id="SSF50621">
    <property type="entry name" value="Alanine racemase C-terminal domain-like"/>
    <property type="match status" value="1"/>
</dbReference>
<feature type="binding site" evidence="4">
    <location>
        <position position="138"/>
    </location>
    <ligand>
        <name>substrate</name>
    </ligand>
</feature>
<dbReference type="RefSeq" id="WP_269310786.1">
    <property type="nucleotide sequence ID" value="NZ_CP114052.1"/>
</dbReference>
<evidence type="ECO:0000256" key="3">
    <source>
        <dbReference type="ARBA" id="ARBA00023235"/>
    </source>
</evidence>
<dbReference type="SMART" id="SM01005">
    <property type="entry name" value="Ala_racemase_C"/>
    <property type="match status" value="1"/>
</dbReference>
<keyword evidence="7" id="KW-1185">Reference proteome</keyword>
<comment type="catalytic activity">
    <reaction evidence="4">
        <text>L-alanine = D-alanine</text>
        <dbReference type="Rhea" id="RHEA:20249"/>
        <dbReference type="ChEBI" id="CHEBI:57416"/>
        <dbReference type="ChEBI" id="CHEBI:57972"/>
        <dbReference type="EC" id="5.1.1.1"/>
    </reaction>
</comment>
<dbReference type="EMBL" id="CP114052">
    <property type="protein sequence ID" value="WAW14125.1"/>
    <property type="molecule type" value="Genomic_DNA"/>
</dbReference>
<feature type="domain" description="Alanine racemase C-terminal" evidence="5">
    <location>
        <begin position="250"/>
        <end position="374"/>
    </location>
</feature>
<dbReference type="GO" id="GO:0008784">
    <property type="term" value="F:alanine racemase activity"/>
    <property type="evidence" value="ECO:0007669"/>
    <property type="project" value="UniProtKB-EC"/>
</dbReference>
<evidence type="ECO:0000313" key="6">
    <source>
        <dbReference type="EMBL" id="WAW14125.1"/>
    </source>
</evidence>
<comment type="similarity">
    <text evidence="4">Belongs to the alanine racemase family.</text>
</comment>
<keyword evidence="2 4" id="KW-0663">Pyridoxal phosphate</keyword>
<evidence type="ECO:0000256" key="1">
    <source>
        <dbReference type="ARBA" id="ARBA00001933"/>
    </source>
</evidence>
<feature type="active site" description="Proton acceptor; specific for L-alanine" evidence="4">
    <location>
        <position position="271"/>
    </location>
</feature>
<dbReference type="InterPro" id="IPR009006">
    <property type="entry name" value="Ala_racemase/Decarboxylase_C"/>
</dbReference>
<dbReference type="InterPro" id="IPR000821">
    <property type="entry name" value="Ala_racemase"/>
</dbReference>
<dbReference type="HAMAP" id="MF_01201">
    <property type="entry name" value="Ala_racemase"/>
    <property type="match status" value="1"/>
</dbReference>
<name>A0ABY7JL98_9FIRM</name>
<dbReference type="Gene3D" id="2.40.37.10">
    <property type="entry name" value="Lyase, Ornithine Decarboxylase, Chain A, domain 1"/>
    <property type="match status" value="1"/>
</dbReference>
<evidence type="ECO:0000256" key="4">
    <source>
        <dbReference type="HAMAP-Rule" id="MF_01201"/>
    </source>
</evidence>
<dbReference type="CDD" id="cd00430">
    <property type="entry name" value="PLPDE_III_AR"/>
    <property type="match status" value="1"/>
</dbReference>
<dbReference type="EC" id="5.1.1.1" evidence="4"/>
<feature type="binding site" evidence="4">
    <location>
        <position position="318"/>
    </location>
    <ligand>
        <name>substrate</name>
    </ligand>
</feature>
<dbReference type="Pfam" id="PF01168">
    <property type="entry name" value="Ala_racemase_N"/>
    <property type="match status" value="1"/>
</dbReference>
<dbReference type="InterPro" id="IPR011079">
    <property type="entry name" value="Ala_racemase_C"/>
</dbReference>
<keyword evidence="3 4" id="KW-0413">Isomerase</keyword>
<evidence type="ECO:0000313" key="7">
    <source>
        <dbReference type="Proteomes" id="UP001164187"/>
    </source>
</evidence>
<gene>
    <name evidence="6" type="primary">alr</name>
    <name evidence="6" type="ORF">O0R46_05830</name>
</gene>
<protein>
    <recommendedName>
        <fullName evidence="4">Alanine racemase</fullName>
        <ecNumber evidence="4">5.1.1.1</ecNumber>
    </recommendedName>
</protein>
<organism evidence="6 7">
    <name type="scientific">Peptostreptococcus equinus</name>
    <dbReference type="NCBI Taxonomy" id="3003601"/>
    <lineage>
        <taxon>Bacteria</taxon>
        <taxon>Bacillati</taxon>
        <taxon>Bacillota</taxon>
        <taxon>Clostridia</taxon>
        <taxon>Peptostreptococcales</taxon>
        <taxon>Peptostreptococcaceae</taxon>
        <taxon>Peptostreptococcus</taxon>
    </lineage>
</organism>
<dbReference type="InterPro" id="IPR001608">
    <property type="entry name" value="Ala_racemase_N"/>
</dbReference>
<proteinExistence type="inferred from homology"/>
<dbReference type="SUPFAM" id="SSF51419">
    <property type="entry name" value="PLP-binding barrel"/>
    <property type="match status" value="1"/>
</dbReference>
<comment type="cofactor">
    <cofactor evidence="1 4">
        <name>pyridoxal 5'-phosphate</name>
        <dbReference type="ChEBI" id="CHEBI:597326"/>
    </cofactor>
</comment>
<sequence length="392" mass="44607">MEEKSLGSTWVEIDLDNIKHNFEGIKEKVSDNVKMCMVLKADAYGHGSVELGKFYEELGADFFAVARTSEGFQLRNNGIRLPILNLGVTDPDDYREAIRENISMTIFSYETAYFLDKIAKEENLSAKIHIKLDTGMSRLGFVVKDDNLDSIISEIKKISQLENVIMEGMFTHFATADIKNKEFKDLQMFRFNSIVRELENLNIRPQIVHCSNSAEILESIERYDMVRPGIVQYGVYPSDEVDHTVDVKPVMSFKTKVTNIKNLEPGVSIGYGRTYFTTVDERIATIAVGYADGFLRGRRHPHVYINGNKCPVVGRICMDQTMVRIPMDKDIKIGDEVLIFGDQYISVVQVAKECETIEHEVLCAVDKRVKRAYKLNNEIVKIVDYLNGEKNA</sequence>
<feature type="modified residue" description="N6-(pyridoxal phosphate)lysine" evidence="4">
    <location>
        <position position="40"/>
    </location>
</feature>
<dbReference type="PANTHER" id="PTHR30511">
    <property type="entry name" value="ALANINE RACEMASE"/>
    <property type="match status" value="1"/>
</dbReference>
<dbReference type="Proteomes" id="UP001164187">
    <property type="component" value="Chromosome"/>
</dbReference>
<dbReference type="NCBIfam" id="TIGR00492">
    <property type="entry name" value="alr"/>
    <property type="match status" value="1"/>
</dbReference>
<feature type="active site" description="Proton acceptor; specific for D-alanine" evidence="4">
    <location>
        <position position="40"/>
    </location>
</feature>
<reference evidence="6" key="1">
    <citation type="submission" date="2022-12" db="EMBL/GenBank/DDBJ databases">
        <title>Peptostreptococcus.</title>
        <authorList>
            <person name="Lee S.H."/>
        </authorList>
    </citation>
    <scope>NUCLEOTIDE SEQUENCE</scope>
    <source>
        <strain evidence="6">CBA3647</strain>
    </source>
</reference>
<dbReference type="PRINTS" id="PR00992">
    <property type="entry name" value="ALARACEMASE"/>
</dbReference>
<dbReference type="PANTHER" id="PTHR30511:SF0">
    <property type="entry name" value="ALANINE RACEMASE, CATABOLIC-RELATED"/>
    <property type="match status" value="1"/>
</dbReference>
<dbReference type="Gene3D" id="3.20.20.10">
    <property type="entry name" value="Alanine racemase"/>
    <property type="match status" value="1"/>
</dbReference>
<evidence type="ECO:0000256" key="2">
    <source>
        <dbReference type="ARBA" id="ARBA00022898"/>
    </source>
</evidence>
<comment type="pathway">
    <text evidence="4">Amino-acid biosynthesis; D-alanine biosynthesis; D-alanine from L-alanine: step 1/1.</text>
</comment>
<dbReference type="InterPro" id="IPR029066">
    <property type="entry name" value="PLP-binding_barrel"/>
</dbReference>
<evidence type="ECO:0000259" key="5">
    <source>
        <dbReference type="SMART" id="SM01005"/>
    </source>
</evidence>
<dbReference type="Pfam" id="PF00842">
    <property type="entry name" value="Ala_racemase_C"/>
    <property type="match status" value="1"/>
</dbReference>
<comment type="function">
    <text evidence="4">Catalyzes the interconversion of L-alanine and D-alanine. May also act on other amino acids.</text>
</comment>